<feature type="active site" description="Proton donor" evidence="7">
    <location>
        <position position="237"/>
    </location>
</feature>
<keyword evidence="12" id="KW-1185">Reference proteome</keyword>
<dbReference type="EMBL" id="LVCJ01000092">
    <property type="protein sequence ID" value="OAL27815.1"/>
    <property type="molecule type" value="Genomic_DNA"/>
</dbReference>
<name>A0A178CFJ0_9EURO</name>
<dbReference type="InterPro" id="IPR001578">
    <property type="entry name" value="Peptidase_C12_UCH"/>
</dbReference>
<feature type="domain" description="UCH catalytic" evidence="10">
    <location>
        <begin position="56"/>
        <end position="299"/>
    </location>
</feature>
<dbReference type="RefSeq" id="XP_022496082.1">
    <property type="nucleotide sequence ID" value="XM_022647937.1"/>
</dbReference>
<dbReference type="Gene3D" id="1.20.1280.50">
    <property type="match status" value="1"/>
</dbReference>
<dbReference type="EC" id="3.4.19.12" evidence="2 7"/>
<feature type="compositionally biased region" description="Polar residues" evidence="8">
    <location>
        <begin position="33"/>
        <end position="47"/>
    </location>
</feature>
<dbReference type="GO" id="GO:0016579">
    <property type="term" value="P:protein deubiquitination"/>
    <property type="evidence" value="ECO:0007669"/>
    <property type="project" value="TreeGrafter"/>
</dbReference>
<evidence type="ECO:0000259" key="9">
    <source>
        <dbReference type="PROSITE" id="PS50181"/>
    </source>
</evidence>
<feature type="site" description="Important for enzyme activity" evidence="7">
    <location>
        <position position="252"/>
    </location>
</feature>
<dbReference type="InterPro" id="IPR036623">
    <property type="entry name" value="Hemimethylated_DNA-bd_sf"/>
</dbReference>
<protein>
    <recommendedName>
        <fullName evidence="2 7">ubiquitinyl hydrolase 1</fullName>
        <ecNumber evidence="2 7">3.4.19.12</ecNumber>
    </recommendedName>
</protein>
<dbReference type="GO" id="GO:0006511">
    <property type="term" value="P:ubiquitin-dependent protein catabolic process"/>
    <property type="evidence" value="ECO:0007669"/>
    <property type="project" value="UniProtKB-UniRule"/>
</dbReference>
<dbReference type="Gene3D" id="3.40.532.10">
    <property type="entry name" value="Peptidase C12, ubiquitin carboxyl-terminal hydrolase"/>
    <property type="match status" value="1"/>
</dbReference>
<dbReference type="InterPro" id="IPR036047">
    <property type="entry name" value="F-box-like_dom_sf"/>
</dbReference>
<dbReference type="InterPro" id="IPR036959">
    <property type="entry name" value="Peptidase_C12_UCH_sf"/>
</dbReference>
<dbReference type="SMART" id="SM00992">
    <property type="entry name" value="YccV-like"/>
    <property type="match status" value="1"/>
</dbReference>
<sequence>MANTGAVAVSEPTTDVPAERDTFQESPGAASTPLDTTSTNTEDVPPANNQIASWKGWAEIENDPIVFSTLLREWGVPNVQVNEVVPLDSVFEYPPQSIYGLIFLSRWAAPETENDLTQPPTGIWFANQTLSNSCATVALMNIVNNHATVNLGQPLNDFRATTMHLTPVERGLALDRFDHVRDVHNSFATEFDKMNVDLRLKQDMALAEKKKRAANAKRPRKKLKAEDEADEDESGLHFIAYVPAGGVVWRMDGLERLPRKLGFVHEGDSWIAMVLPELQAQLESATTNSLEYSLLSLTALDDSLSLDADQVKMERTRENWGPFLAQMVKVHAEKDSHILIREEHRADTASSHSPRNQVAMTSPLTQLPNEVIHVILSYLPFQSNTALQQTCHRFADAAKEPLVWKKYCQDFFRWWDRRHSFPQKLRDASFVAWKELFAERYRSSKATRQALDKMIEEDSGRLDSLKVILDARYDAKDHLFDMYWNAPSSPNHLAQKYWSHAALGCVQRLIAVEEWKDIKPGEYHAGSLERSLSAFDMFILEEKAAGDMSDILARLDSYVLSVREAHPYIDGMSPRMRASIIAQHLLDNQWVGITDGRNYHSIDHMFLGVALFSTNRNSVPLISATIFCYVARRFNLRAEPCSYPFHVHAVVQPPLGFDLDGHPLAESSGQEPSDLTHLYMDPFHNSESISRSRLETQLKFINPGTTPTQTVAYMSPASARDLSVRTALNILASPSHDPGLPLHPINTNLAAYSALFALVSIPSDPPRHATHLRQHLAVLTQHFLEYFDLDIHLFETCVLPLTNNLPDARAYRNLILQLKESDHESRPAKYRSDPRNSEVKYSVGQVFRHRRRNYVAVIYGWDPYCRMQEQWITMNQVDRLPNGRSQPFYNVIVEDESTRYVAEENVVLFGPDDFSEERANNFPIEVGKWFKRYDPETATFVSNVKDEYPDD</sequence>
<proteinExistence type="inferred from homology"/>
<dbReference type="PANTHER" id="PTHR10589:SF29">
    <property type="entry name" value="UBIQUITIN CARBOXYL-TERMINAL HYDROLASE"/>
    <property type="match status" value="1"/>
</dbReference>
<dbReference type="OrthoDB" id="28868at2759"/>
<dbReference type="SUPFAM" id="SSF81383">
    <property type="entry name" value="F-box domain"/>
    <property type="match status" value="1"/>
</dbReference>
<evidence type="ECO:0000313" key="12">
    <source>
        <dbReference type="Proteomes" id="UP000185904"/>
    </source>
</evidence>
<evidence type="ECO:0000256" key="8">
    <source>
        <dbReference type="SAM" id="MobiDB-lite"/>
    </source>
</evidence>
<dbReference type="InterPro" id="IPR038765">
    <property type="entry name" value="Papain-like_cys_pep_sf"/>
</dbReference>
<dbReference type="GO" id="GO:0005737">
    <property type="term" value="C:cytoplasm"/>
    <property type="evidence" value="ECO:0007669"/>
    <property type="project" value="TreeGrafter"/>
</dbReference>
<dbReference type="GO" id="GO:0003677">
    <property type="term" value="F:DNA binding"/>
    <property type="evidence" value="ECO:0007669"/>
    <property type="project" value="InterPro"/>
</dbReference>
<dbReference type="SMART" id="SM00256">
    <property type="entry name" value="FBOX"/>
    <property type="match status" value="1"/>
</dbReference>
<keyword evidence="6 7" id="KW-0788">Thiol protease</keyword>
<dbReference type="NCBIfam" id="TIGR02097">
    <property type="entry name" value="yccV"/>
    <property type="match status" value="1"/>
</dbReference>
<feature type="site" description="Transition state stabilizer" evidence="7">
    <location>
        <position position="128"/>
    </location>
</feature>
<dbReference type="Gene3D" id="2.30.30.390">
    <property type="entry name" value="Hemimethylated DNA-binding domain"/>
    <property type="match status" value="1"/>
</dbReference>
<comment type="catalytic activity">
    <reaction evidence="1 7">
        <text>Thiol-dependent hydrolysis of ester, thioester, amide, peptide and isopeptide bonds formed by the C-terminal Gly of ubiquitin (a 76-residue protein attached to proteins as an intracellular targeting signal).</text>
        <dbReference type="EC" id="3.4.19.12"/>
    </reaction>
</comment>
<evidence type="ECO:0000256" key="1">
    <source>
        <dbReference type="ARBA" id="ARBA00000707"/>
    </source>
</evidence>
<dbReference type="PROSITE" id="PS50181">
    <property type="entry name" value="FBOX"/>
    <property type="match status" value="1"/>
</dbReference>
<evidence type="ECO:0000256" key="6">
    <source>
        <dbReference type="ARBA" id="ARBA00022807"/>
    </source>
</evidence>
<dbReference type="Pfam" id="PF12937">
    <property type="entry name" value="F-box-like"/>
    <property type="match status" value="1"/>
</dbReference>
<comment type="caution">
    <text evidence="11">The sequence shown here is derived from an EMBL/GenBank/DDBJ whole genome shotgun (WGS) entry which is preliminary data.</text>
</comment>
<dbReference type="AlphaFoldDB" id="A0A178CFJ0"/>
<keyword evidence="3 7" id="KW-0645">Protease</keyword>
<dbReference type="Proteomes" id="UP000185904">
    <property type="component" value="Unassembled WGS sequence"/>
</dbReference>
<accession>A0A178CFJ0</accession>
<evidence type="ECO:0000256" key="7">
    <source>
        <dbReference type="PROSITE-ProRule" id="PRU01393"/>
    </source>
</evidence>
<dbReference type="SUPFAM" id="SSF54001">
    <property type="entry name" value="Cysteine proteinases"/>
    <property type="match status" value="1"/>
</dbReference>
<keyword evidence="5 7" id="KW-0378">Hydrolase</keyword>
<dbReference type="PROSITE" id="PS52048">
    <property type="entry name" value="UCH_DOMAIN"/>
    <property type="match status" value="1"/>
</dbReference>
<gene>
    <name evidence="11" type="ORF">AYO20_09668</name>
</gene>
<dbReference type="GeneID" id="34593065"/>
<evidence type="ECO:0000259" key="10">
    <source>
        <dbReference type="PROSITE" id="PS52048"/>
    </source>
</evidence>
<feature type="active site" description="Nucleophile" evidence="7">
    <location>
        <position position="134"/>
    </location>
</feature>
<dbReference type="GO" id="GO:0004843">
    <property type="term" value="F:cysteine-type deubiquitinase activity"/>
    <property type="evidence" value="ECO:0007669"/>
    <property type="project" value="UniProtKB-UniRule"/>
</dbReference>
<dbReference type="Pfam" id="PF13369">
    <property type="entry name" value="Transglut_core2"/>
    <property type="match status" value="1"/>
</dbReference>
<reference evidence="11 12" key="1">
    <citation type="submission" date="2016-03" db="EMBL/GenBank/DDBJ databases">
        <title>The draft genome sequence of Fonsecaea nubica causative agent of cutaneous subcutaneous infection in human host.</title>
        <authorList>
            <person name="Costa F."/>
            <person name="Sybren D.H."/>
            <person name="Raittz R.T."/>
            <person name="Weiss V.A."/>
            <person name="Leao A.C."/>
            <person name="Gomes R."/>
            <person name="De Souza E.M."/>
            <person name="Pedrosa F.O."/>
            <person name="Steffens M.B."/>
            <person name="Bombassaro A."/>
            <person name="Tadra-Sfeir M.Z."/>
            <person name="Moreno L.F."/>
            <person name="Najafzadeh M.J."/>
            <person name="Felipe M.S."/>
            <person name="Teixeira M."/>
            <person name="Sun J."/>
            <person name="Xi L."/>
            <person name="Castro M.A."/>
            <person name="Vicente V.A."/>
        </authorList>
    </citation>
    <scope>NUCLEOTIDE SEQUENCE [LARGE SCALE GENOMIC DNA]</scope>
    <source>
        <strain evidence="11 12">CBS 269.64</strain>
    </source>
</reference>
<organism evidence="11 12">
    <name type="scientific">Fonsecaea nubica</name>
    <dbReference type="NCBI Taxonomy" id="856822"/>
    <lineage>
        <taxon>Eukaryota</taxon>
        <taxon>Fungi</taxon>
        <taxon>Dikarya</taxon>
        <taxon>Ascomycota</taxon>
        <taxon>Pezizomycotina</taxon>
        <taxon>Eurotiomycetes</taxon>
        <taxon>Chaetothyriomycetidae</taxon>
        <taxon>Chaetothyriales</taxon>
        <taxon>Herpotrichiellaceae</taxon>
        <taxon>Fonsecaea</taxon>
    </lineage>
</organism>
<evidence type="ECO:0000313" key="11">
    <source>
        <dbReference type="EMBL" id="OAL27815.1"/>
    </source>
</evidence>
<comment type="similarity">
    <text evidence="7">Belongs to the peptidase C12 family.</text>
</comment>
<dbReference type="InterPro" id="IPR032698">
    <property type="entry name" value="SirB1_N"/>
</dbReference>
<evidence type="ECO:0000256" key="4">
    <source>
        <dbReference type="ARBA" id="ARBA00022786"/>
    </source>
</evidence>
<evidence type="ECO:0000256" key="3">
    <source>
        <dbReference type="ARBA" id="ARBA00022670"/>
    </source>
</evidence>
<dbReference type="PANTHER" id="PTHR10589">
    <property type="entry name" value="UBIQUITIN CARBOXYL-TERMINAL HYDROLASE"/>
    <property type="match status" value="1"/>
</dbReference>
<evidence type="ECO:0000256" key="2">
    <source>
        <dbReference type="ARBA" id="ARBA00012759"/>
    </source>
</evidence>
<evidence type="ECO:0000256" key="5">
    <source>
        <dbReference type="ARBA" id="ARBA00022801"/>
    </source>
</evidence>
<feature type="domain" description="F-box" evidence="9">
    <location>
        <begin position="361"/>
        <end position="407"/>
    </location>
</feature>
<dbReference type="SUPFAM" id="SSF141255">
    <property type="entry name" value="YccV-like"/>
    <property type="match status" value="1"/>
</dbReference>
<feature type="region of interest" description="Disordered" evidence="8">
    <location>
        <begin position="1"/>
        <end position="47"/>
    </location>
</feature>
<keyword evidence="4 7" id="KW-0833">Ubl conjugation pathway</keyword>
<dbReference type="Pfam" id="PF01088">
    <property type="entry name" value="Peptidase_C12"/>
    <property type="match status" value="1"/>
</dbReference>
<dbReference type="Pfam" id="PF08755">
    <property type="entry name" value="YccV-like"/>
    <property type="match status" value="1"/>
</dbReference>
<dbReference type="InterPro" id="IPR001810">
    <property type="entry name" value="F-box_dom"/>
</dbReference>
<dbReference type="InterPro" id="IPR011722">
    <property type="entry name" value="Hemimethylated_DNA-bd_dom"/>
</dbReference>